<feature type="domain" description="XdhC Rossmann" evidence="2">
    <location>
        <begin position="166"/>
        <end position="308"/>
    </location>
</feature>
<dbReference type="Proteomes" id="UP001139369">
    <property type="component" value="Unassembled WGS sequence"/>
</dbReference>
<dbReference type="PANTHER" id="PTHR30388">
    <property type="entry name" value="ALDEHYDE OXIDOREDUCTASE MOLYBDENUM COFACTOR ASSEMBLY PROTEIN"/>
    <property type="match status" value="1"/>
</dbReference>
<dbReference type="Gene3D" id="3.40.50.720">
    <property type="entry name" value="NAD(P)-binding Rossmann-like Domain"/>
    <property type="match status" value="1"/>
</dbReference>
<dbReference type="AlphaFoldDB" id="A0A9X1VP21"/>
<reference evidence="3" key="1">
    <citation type="submission" date="2022-02" db="EMBL/GenBank/DDBJ databases">
        <title>Polaribacter sp. MSW13, isolated from seawater.</title>
        <authorList>
            <person name="Kristyanto S."/>
            <person name="Jung J."/>
            <person name="Jeon C.O."/>
        </authorList>
    </citation>
    <scope>NUCLEOTIDE SEQUENCE</scope>
    <source>
        <strain evidence="3">MSW13</strain>
    </source>
</reference>
<dbReference type="Pfam" id="PF13478">
    <property type="entry name" value="XdhC_C"/>
    <property type="match status" value="1"/>
</dbReference>
<comment type="caution">
    <text evidence="3">The sequence shown here is derived from an EMBL/GenBank/DDBJ whole genome shotgun (WGS) entry which is preliminary data.</text>
</comment>
<dbReference type="Pfam" id="PF02625">
    <property type="entry name" value="XdhC_CoxI"/>
    <property type="match status" value="1"/>
</dbReference>
<evidence type="ECO:0000313" key="3">
    <source>
        <dbReference type="EMBL" id="MCI2230124.1"/>
    </source>
</evidence>
<dbReference type="PANTHER" id="PTHR30388:SF6">
    <property type="entry name" value="XANTHINE DEHYDROGENASE SUBUNIT A-RELATED"/>
    <property type="match status" value="1"/>
</dbReference>
<dbReference type="InterPro" id="IPR027051">
    <property type="entry name" value="XdhC_Rossmann_dom"/>
</dbReference>
<dbReference type="InterPro" id="IPR052698">
    <property type="entry name" value="MoCofactor_Util/Proc"/>
</dbReference>
<evidence type="ECO:0000313" key="4">
    <source>
        <dbReference type="Proteomes" id="UP001139369"/>
    </source>
</evidence>
<evidence type="ECO:0000259" key="2">
    <source>
        <dbReference type="Pfam" id="PF13478"/>
    </source>
</evidence>
<sequence>MIIWQHIATKLQENKAVYILTVIENLGSSPGRKGFKMMVAQDGFIFGSIGGGVMEFSLVEEAKQLLLDKKTSIFIKKQVHRGNIENGSGMICSGEQTVAFHYLDKNDLSQIKDIIHCINNGKKGTLSFTQNSFSFSNKLVENQFNYQIYTLENWFFEEQIGFKETLYIVGGGHVGVAVSELLAKLGFYIVVIDNRENLNTLENNNFAHKKLVINYHEINNYIDEGSSSYIAIMTNKYTDDKLVLSKLLRKKHHFIGVLGSKAKLKTMWEVLIAEGFTLEELSKVNAPIGLPIKSETTQEIAVSIAAQIIKYKNSKN</sequence>
<gene>
    <name evidence="3" type="ORF">MC378_13175</name>
</gene>
<name>A0A9X1VP21_9FLAO</name>
<protein>
    <submittedName>
        <fullName evidence="3">XdhC family protein</fullName>
    </submittedName>
</protein>
<dbReference type="InterPro" id="IPR003777">
    <property type="entry name" value="XdhC_CoxI"/>
</dbReference>
<evidence type="ECO:0000259" key="1">
    <source>
        <dbReference type="Pfam" id="PF02625"/>
    </source>
</evidence>
<dbReference type="EMBL" id="JAKQYM010000010">
    <property type="protein sequence ID" value="MCI2230124.1"/>
    <property type="molecule type" value="Genomic_DNA"/>
</dbReference>
<accession>A0A9X1VP21</accession>
<feature type="domain" description="XdhC- CoxI" evidence="1">
    <location>
        <begin position="12"/>
        <end position="72"/>
    </location>
</feature>
<organism evidence="3 4">
    <name type="scientific">Polaribacter marinus</name>
    <dbReference type="NCBI Taxonomy" id="2916838"/>
    <lineage>
        <taxon>Bacteria</taxon>
        <taxon>Pseudomonadati</taxon>
        <taxon>Bacteroidota</taxon>
        <taxon>Flavobacteriia</taxon>
        <taxon>Flavobacteriales</taxon>
        <taxon>Flavobacteriaceae</taxon>
    </lineage>
</organism>
<keyword evidence="4" id="KW-1185">Reference proteome</keyword>
<proteinExistence type="predicted"/>
<dbReference type="RefSeq" id="WP_242179232.1">
    <property type="nucleotide sequence ID" value="NZ_JAKQYM010000010.1"/>
</dbReference>